<comment type="caution">
    <text evidence="2">The sequence shown here is derived from an EMBL/GenBank/DDBJ whole genome shotgun (WGS) entry which is preliminary data.</text>
</comment>
<dbReference type="AlphaFoldDB" id="A0A413IH84"/>
<protein>
    <submittedName>
        <fullName evidence="2">DNA-binding protein</fullName>
    </submittedName>
</protein>
<dbReference type="Proteomes" id="UP000286063">
    <property type="component" value="Unassembled WGS sequence"/>
</dbReference>
<reference evidence="2 3" key="1">
    <citation type="submission" date="2018-08" db="EMBL/GenBank/DDBJ databases">
        <title>A genome reference for cultivated species of the human gut microbiota.</title>
        <authorList>
            <person name="Zou Y."/>
            <person name="Xue W."/>
            <person name="Luo G."/>
        </authorList>
    </citation>
    <scope>NUCLEOTIDE SEQUENCE [LARGE SCALE GENOMIC DNA]</scope>
    <source>
        <strain evidence="2 3">OF02-7</strain>
    </source>
</reference>
<proteinExistence type="predicted"/>
<sequence>MTGYSKQTAYKLVHERKVPFYKPEHGGRKILFKRKEVEEWLTATRVATLDEFCDDMECSL</sequence>
<dbReference type="InterPro" id="IPR010093">
    <property type="entry name" value="SinI_DNA-bd"/>
</dbReference>
<evidence type="ECO:0000259" key="1">
    <source>
        <dbReference type="Pfam" id="PF12728"/>
    </source>
</evidence>
<dbReference type="EMBL" id="QSCR01000092">
    <property type="protein sequence ID" value="RGY10193.1"/>
    <property type="molecule type" value="Genomic_DNA"/>
</dbReference>
<dbReference type="GO" id="GO:0003677">
    <property type="term" value="F:DNA binding"/>
    <property type="evidence" value="ECO:0007669"/>
    <property type="project" value="UniProtKB-KW"/>
</dbReference>
<gene>
    <name evidence="2" type="ORF">DXA50_20445</name>
</gene>
<name>A0A413IH84_9BACT</name>
<feature type="domain" description="Helix-turn-helix" evidence="1">
    <location>
        <begin position="1"/>
        <end position="43"/>
    </location>
</feature>
<organism evidence="2 3">
    <name type="scientific">Butyricimonas virosa</name>
    <dbReference type="NCBI Taxonomy" id="544645"/>
    <lineage>
        <taxon>Bacteria</taxon>
        <taxon>Pseudomonadati</taxon>
        <taxon>Bacteroidota</taxon>
        <taxon>Bacteroidia</taxon>
        <taxon>Bacteroidales</taxon>
        <taxon>Odoribacteraceae</taxon>
        <taxon>Butyricimonas</taxon>
    </lineage>
</organism>
<dbReference type="Pfam" id="PF12728">
    <property type="entry name" value="HTH_17"/>
    <property type="match status" value="1"/>
</dbReference>
<dbReference type="OrthoDB" id="597977at2"/>
<dbReference type="NCBIfam" id="TIGR01764">
    <property type="entry name" value="excise"/>
    <property type="match status" value="1"/>
</dbReference>
<dbReference type="RefSeq" id="WP_117775789.1">
    <property type="nucleotide sequence ID" value="NZ_QSCR01000092.1"/>
</dbReference>
<dbReference type="InterPro" id="IPR041657">
    <property type="entry name" value="HTH_17"/>
</dbReference>
<evidence type="ECO:0000313" key="3">
    <source>
        <dbReference type="Proteomes" id="UP000286063"/>
    </source>
</evidence>
<keyword evidence="2" id="KW-0238">DNA-binding</keyword>
<evidence type="ECO:0000313" key="2">
    <source>
        <dbReference type="EMBL" id="RGY10193.1"/>
    </source>
</evidence>
<accession>A0A413IH84</accession>